<accession>A0A5M3Z573</accession>
<organism evidence="5 6">
    <name type="scientific">Aspergillus terreus</name>
    <dbReference type="NCBI Taxonomy" id="33178"/>
    <lineage>
        <taxon>Eukaryota</taxon>
        <taxon>Fungi</taxon>
        <taxon>Dikarya</taxon>
        <taxon>Ascomycota</taxon>
        <taxon>Pezizomycotina</taxon>
        <taxon>Eurotiomycetes</taxon>
        <taxon>Eurotiomycetidae</taxon>
        <taxon>Eurotiales</taxon>
        <taxon>Aspergillaceae</taxon>
        <taxon>Aspergillus</taxon>
        <taxon>Aspergillus subgen. Circumdati</taxon>
    </lineage>
</organism>
<keyword evidence="3" id="KW-0336">GPI-anchor</keyword>
<dbReference type="Pfam" id="PF00722">
    <property type="entry name" value="Glyco_hydro_16"/>
    <property type="match status" value="1"/>
</dbReference>
<dbReference type="AlphaFoldDB" id="A0A5M3Z573"/>
<dbReference type="Gene3D" id="2.60.120.200">
    <property type="match status" value="1"/>
</dbReference>
<protein>
    <submittedName>
        <fullName evidence="5">Putative glycoside hydrolase</fullName>
    </submittedName>
</protein>
<keyword evidence="5" id="KW-0378">Hydrolase</keyword>
<dbReference type="Proteomes" id="UP000452235">
    <property type="component" value="Unassembled WGS sequence"/>
</dbReference>
<dbReference type="GO" id="GO:0098552">
    <property type="term" value="C:side of membrane"/>
    <property type="evidence" value="ECO:0007669"/>
    <property type="project" value="UniProtKB-KW"/>
</dbReference>
<proteinExistence type="predicted"/>
<evidence type="ECO:0000256" key="3">
    <source>
        <dbReference type="ARBA" id="ARBA00022622"/>
    </source>
</evidence>
<dbReference type="InterPro" id="IPR000757">
    <property type="entry name" value="Beta-glucanase-like"/>
</dbReference>
<dbReference type="PANTHER" id="PTHR10963">
    <property type="entry name" value="GLYCOSYL HYDROLASE-RELATED"/>
    <property type="match status" value="1"/>
</dbReference>
<dbReference type="InterPro" id="IPR050546">
    <property type="entry name" value="Glycosyl_Hydrlase_16"/>
</dbReference>
<dbReference type="OrthoDB" id="4524534at2759"/>
<dbReference type="InterPro" id="IPR013320">
    <property type="entry name" value="ConA-like_dom_sf"/>
</dbReference>
<evidence type="ECO:0000256" key="2">
    <source>
        <dbReference type="ARBA" id="ARBA00022475"/>
    </source>
</evidence>
<keyword evidence="3" id="KW-0472">Membrane</keyword>
<evidence type="ECO:0000256" key="4">
    <source>
        <dbReference type="ARBA" id="ARBA00023288"/>
    </source>
</evidence>
<keyword evidence="6" id="KW-1185">Reference proteome</keyword>
<dbReference type="PROSITE" id="PS51762">
    <property type="entry name" value="GH16_2"/>
    <property type="match status" value="1"/>
</dbReference>
<evidence type="ECO:0000256" key="1">
    <source>
        <dbReference type="ARBA" id="ARBA00004609"/>
    </source>
</evidence>
<dbReference type="GO" id="GO:0004553">
    <property type="term" value="F:hydrolase activity, hydrolyzing O-glycosyl compounds"/>
    <property type="evidence" value="ECO:0007669"/>
    <property type="project" value="InterPro"/>
</dbReference>
<keyword evidence="4" id="KW-0449">Lipoprotein</keyword>
<sequence>MYLLTLLALSPLTYGATTLIPTTCFDDYSSLEEYFAYLYPWGSDHNGSARMVGNSSDHEYISVDSGTLTIVAKPVSGQPPTSGGQEINYLSGAIHSATSFTVEAGSGFDIQAEFQAPTATGTWPAFWLNGADTWPPEIDIAEWKGMYPLNFEGLRLMALGTGDISFNTFNTSSEVQAHDIEYPSPDDFHTVKAEIRDEDGSNISVKFFLDGTEVTTQYGAEYVGKPLNLIINLQMEGSSGSPGPTTDTYYRVRNLSFEQI</sequence>
<comment type="caution">
    <text evidence="5">The sequence shown here is derived from an EMBL/GenBank/DDBJ whole genome shotgun (WGS) entry which is preliminary data.</text>
</comment>
<dbReference type="EMBL" id="BLJY01000007">
    <property type="protein sequence ID" value="GFF17968.1"/>
    <property type="molecule type" value="Genomic_DNA"/>
</dbReference>
<dbReference type="VEuPathDB" id="FungiDB:ATEG_06130"/>
<evidence type="ECO:0000313" key="6">
    <source>
        <dbReference type="Proteomes" id="UP000452235"/>
    </source>
</evidence>
<comment type="subcellular location">
    <subcellularLocation>
        <location evidence="1">Cell membrane</location>
        <topology evidence="1">Lipid-anchor</topology>
        <topology evidence="1">GPI-anchor</topology>
    </subcellularLocation>
</comment>
<dbReference type="SUPFAM" id="SSF49899">
    <property type="entry name" value="Concanavalin A-like lectins/glucanases"/>
    <property type="match status" value="1"/>
</dbReference>
<keyword evidence="3" id="KW-0325">Glycoprotein</keyword>
<name>A0A5M3Z573_ASPTE</name>
<gene>
    <name evidence="5" type="ORF">ATEIFO6365_0007051700</name>
</gene>
<keyword evidence="2" id="KW-1003">Cell membrane</keyword>
<dbReference type="GO" id="GO:0005886">
    <property type="term" value="C:plasma membrane"/>
    <property type="evidence" value="ECO:0007669"/>
    <property type="project" value="UniProtKB-SubCell"/>
</dbReference>
<dbReference type="PANTHER" id="PTHR10963:SF24">
    <property type="entry name" value="GLYCOSIDASE C21B10.07-RELATED"/>
    <property type="match status" value="1"/>
</dbReference>
<reference evidence="5 6" key="1">
    <citation type="submission" date="2020-01" db="EMBL/GenBank/DDBJ databases">
        <title>Aspergillus terreus IFO 6365 whole genome shotgun sequence.</title>
        <authorList>
            <person name="Kanamasa S."/>
            <person name="Takahashi H."/>
        </authorList>
    </citation>
    <scope>NUCLEOTIDE SEQUENCE [LARGE SCALE GENOMIC DNA]</scope>
    <source>
        <strain evidence="5 6">IFO 6365</strain>
    </source>
</reference>
<evidence type="ECO:0000313" key="5">
    <source>
        <dbReference type="EMBL" id="GFF17968.1"/>
    </source>
</evidence>
<dbReference type="GO" id="GO:0009251">
    <property type="term" value="P:glucan catabolic process"/>
    <property type="evidence" value="ECO:0007669"/>
    <property type="project" value="TreeGrafter"/>
</dbReference>